<evidence type="ECO:0000256" key="5">
    <source>
        <dbReference type="ARBA" id="ARBA00022989"/>
    </source>
</evidence>
<dbReference type="AlphaFoldDB" id="A0A8T8TJ80"/>
<dbReference type="GO" id="GO:0015926">
    <property type="term" value="F:glucosidase activity"/>
    <property type="evidence" value="ECO:0007669"/>
    <property type="project" value="TreeGrafter"/>
</dbReference>
<keyword evidence="4" id="KW-0735">Signal-anchor</keyword>
<reference evidence="12" key="2">
    <citation type="journal article" date="2019" name="IMA Fungus">
        <title>Genome sequencing and comparison of five Tilletia species to identify candidate genes for the detection of regulated species infecting wheat.</title>
        <authorList>
            <person name="Nguyen H.D.T."/>
            <person name="Sultana T."/>
            <person name="Kesanakurti P."/>
            <person name="Hambleton S."/>
        </authorList>
    </citation>
    <scope>NUCLEOTIDE SEQUENCE</scope>
    <source>
        <strain evidence="12">DAOMC 238032</strain>
    </source>
</reference>
<dbReference type="Proteomes" id="UP000077671">
    <property type="component" value="Unassembled WGS sequence"/>
</dbReference>
<dbReference type="InterPro" id="IPR000757">
    <property type="entry name" value="Beta-glucanase-like"/>
</dbReference>
<dbReference type="SUPFAM" id="SSF49899">
    <property type="entry name" value="Concanavalin A-like lectins/glucanases"/>
    <property type="match status" value="1"/>
</dbReference>
<dbReference type="InterPro" id="IPR013320">
    <property type="entry name" value="ConA-like_dom_sf"/>
</dbReference>
<feature type="compositionally biased region" description="Polar residues" evidence="9">
    <location>
        <begin position="83"/>
        <end position="105"/>
    </location>
</feature>
<evidence type="ECO:0000256" key="6">
    <source>
        <dbReference type="ARBA" id="ARBA00023136"/>
    </source>
</evidence>
<keyword evidence="6 10" id="KW-0472">Membrane</keyword>
<evidence type="ECO:0000256" key="2">
    <source>
        <dbReference type="ARBA" id="ARBA00010962"/>
    </source>
</evidence>
<protein>
    <recommendedName>
        <fullName evidence="11">GH16 domain-containing protein</fullName>
    </recommendedName>
</protein>
<evidence type="ECO:0000256" key="3">
    <source>
        <dbReference type="ARBA" id="ARBA00022692"/>
    </source>
</evidence>
<dbReference type="PANTHER" id="PTHR31361:SF15">
    <property type="entry name" value="GH16 DOMAIN-CONTAINING PROTEIN"/>
    <property type="match status" value="1"/>
</dbReference>
<dbReference type="GO" id="GO:0031505">
    <property type="term" value="P:fungal-type cell wall organization"/>
    <property type="evidence" value="ECO:0007669"/>
    <property type="project" value="TreeGrafter"/>
</dbReference>
<evidence type="ECO:0000256" key="4">
    <source>
        <dbReference type="ARBA" id="ARBA00022968"/>
    </source>
</evidence>
<dbReference type="Pfam" id="PF03935">
    <property type="entry name" value="SKN1_KRE6_Sbg1"/>
    <property type="match status" value="1"/>
</dbReference>
<dbReference type="InterPro" id="IPR005629">
    <property type="entry name" value="Skn1/Kre6/Sbg1"/>
</dbReference>
<feature type="compositionally biased region" description="Polar residues" evidence="9">
    <location>
        <begin position="135"/>
        <end position="146"/>
    </location>
</feature>
<comment type="caution">
    <text evidence="12">The sequence shown here is derived from an EMBL/GenBank/DDBJ whole genome shotgun (WGS) entry which is preliminary data.</text>
</comment>
<reference evidence="12" key="1">
    <citation type="submission" date="2016-04" db="EMBL/GenBank/DDBJ databases">
        <authorList>
            <person name="Nguyen H.D."/>
            <person name="Kesanakurti P."/>
            <person name="Cullis J."/>
            <person name="Levesque C.A."/>
            <person name="Hambleton S."/>
        </authorList>
    </citation>
    <scope>NUCLEOTIDE SEQUENCE</scope>
    <source>
        <strain evidence="12">DAOMC 238032</strain>
    </source>
</reference>
<dbReference type="Gene3D" id="2.60.120.200">
    <property type="match status" value="1"/>
</dbReference>
<evidence type="ECO:0000313" key="13">
    <source>
        <dbReference type="Proteomes" id="UP000077671"/>
    </source>
</evidence>
<comment type="similarity">
    <text evidence="2">Belongs to the SKN1/KRE6 family.</text>
</comment>
<accession>A0A8T8TJ80</accession>
<keyword evidence="5 10" id="KW-1133">Transmembrane helix</keyword>
<evidence type="ECO:0000256" key="7">
    <source>
        <dbReference type="ARBA" id="ARBA00023180"/>
    </source>
</evidence>
<sequence>MIRHRNGASRFSTVSTQHEGQVKSTTCSGQADHAAADPSASDNKSQDHSDTASPSTHEGHPLESNQIRAQTPSSGTAPSSSPHRQQGLEQAPNSTPDPISTTSAPSKVGNGPGHNVAPGTGYGRPGPRAGVQPLSDGTSVSINGTSYQIGGHYPDMSVFVNGPEDDDWLHEVNDSENPRAGSMRCDSRGLLNVGFLLVVCFSVITLFLGWPVLYYANTSSNHALWGHKVIALPEGPSWIKVLDRNGSLQRVTKSPLRGLIDRDTPASAMTKTSSDGKRKMKLVFSDEFNEDGRTFFEGDDPYWTAVDLHYWATGDFEWYSPLGATTKGGALRISFTEQPINNLNFKSAMLQSWNKLCVQGGYLEARLILPGTPTVPGYWPAVWMMGNLGRAGYGATNDGMWP</sequence>
<evidence type="ECO:0000256" key="8">
    <source>
        <dbReference type="ARBA" id="ARBA00023316"/>
    </source>
</evidence>
<evidence type="ECO:0000256" key="10">
    <source>
        <dbReference type="SAM" id="Phobius"/>
    </source>
</evidence>
<gene>
    <name evidence="12" type="ORF">A4X03_0g2892</name>
</gene>
<dbReference type="GO" id="GO:0005886">
    <property type="term" value="C:plasma membrane"/>
    <property type="evidence" value="ECO:0007669"/>
    <property type="project" value="TreeGrafter"/>
</dbReference>
<organism evidence="12 13">
    <name type="scientific">Tilletia caries</name>
    <name type="common">wheat bunt fungus</name>
    <dbReference type="NCBI Taxonomy" id="13290"/>
    <lineage>
        <taxon>Eukaryota</taxon>
        <taxon>Fungi</taxon>
        <taxon>Dikarya</taxon>
        <taxon>Basidiomycota</taxon>
        <taxon>Ustilaginomycotina</taxon>
        <taxon>Exobasidiomycetes</taxon>
        <taxon>Tilletiales</taxon>
        <taxon>Tilletiaceae</taxon>
        <taxon>Tilletia</taxon>
    </lineage>
</organism>
<dbReference type="PROSITE" id="PS51762">
    <property type="entry name" value="GH16_2"/>
    <property type="match status" value="1"/>
</dbReference>
<evidence type="ECO:0000259" key="11">
    <source>
        <dbReference type="PROSITE" id="PS51762"/>
    </source>
</evidence>
<keyword evidence="3 10" id="KW-0812">Transmembrane</keyword>
<dbReference type="GO" id="GO:0005789">
    <property type="term" value="C:endoplasmic reticulum membrane"/>
    <property type="evidence" value="ECO:0007669"/>
    <property type="project" value="TreeGrafter"/>
</dbReference>
<feature type="compositionally biased region" description="Low complexity" evidence="9">
    <location>
        <begin position="71"/>
        <end position="82"/>
    </location>
</feature>
<evidence type="ECO:0000256" key="9">
    <source>
        <dbReference type="SAM" id="MobiDB-lite"/>
    </source>
</evidence>
<comment type="subcellular location">
    <subcellularLocation>
        <location evidence="1">Membrane</location>
        <topology evidence="1">Single-pass type II membrane protein</topology>
    </subcellularLocation>
</comment>
<dbReference type="EMBL" id="LWDD02000307">
    <property type="protein sequence ID" value="KAE8261887.1"/>
    <property type="molecule type" value="Genomic_DNA"/>
</dbReference>
<evidence type="ECO:0000313" key="12">
    <source>
        <dbReference type="EMBL" id="KAE8261887.1"/>
    </source>
</evidence>
<dbReference type="PANTHER" id="PTHR31361">
    <property type="entry name" value="BETA-GLUCAN SYNTHESIS-ASSOCIATED PROTEIN KRE6-RELATED"/>
    <property type="match status" value="1"/>
</dbReference>
<feature type="compositionally biased region" description="Low complexity" evidence="9">
    <location>
        <begin position="31"/>
        <end position="42"/>
    </location>
</feature>
<name>A0A8T8TJ80_9BASI</name>
<feature type="compositionally biased region" description="Polar residues" evidence="9">
    <location>
        <begin position="9"/>
        <end position="29"/>
    </location>
</feature>
<feature type="region of interest" description="Disordered" evidence="9">
    <location>
        <begin position="1"/>
        <end position="146"/>
    </location>
</feature>
<keyword evidence="8" id="KW-0961">Cell wall biogenesis/degradation</keyword>
<keyword evidence="7" id="KW-0325">Glycoprotein</keyword>
<feature type="domain" description="GH16" evidence="11">
    <location>
        <begin position="272"/>
        <end position="402"/>
    </location>
</feature>
<proteinExistence type="inferred from homology"/>
<evidence type="ECO:0000256" key="1">
    <source>
        <dbReference type="ARBA" id="ARBA00004606"/>
    </source>
</evidence>
<feature type="transmembrane region" description="Helical" evidence="10">
    <location>
        <begin position="189"/>
        <end position="213"/>
    </location>
</feature>
<dbReference type="GO" id="GO:0006078">
    <property type="term" value="P:(1-&gt;6)-beta-D-glucan biosynthetic process"/>
    <property type="evidence" value="ECO:0007669"/>
    <property type="project" value="TreeGrafter"/>
</dbReference>